<name>A0A084G362_PSEDA</name>
<dbReference type="RefSeq" id="XP_016641573.1">
    <property type="nucleotide sequence ID" value="XM_016788774.1"/>
</dbReference>
<evidence type="ECO:0000256" key="2">
    <source>
        <dbReference type="SAM" id="MobiDB-lite"/>
    </source>
</evidence>
<evidence type="ECO:0000256" key="3">
    <source>
        <dbReference type="SAM" id="SignalP"/>
    </source>
</evidence>
<sequence length="566" mass="63245">MKRRGVCLIEPYLVVCIILLTGPQPSAKLQTWTAACTPAEPASQAVSAAWEYPEIADPSVIETLVNVYHNVVHPILLYFHWPTFLASIRSKRYMHDRTFYVLTMAVCATASTRIHNSASIGTPPGVSRAAAPSSKAFYQACLDALPSLIMETADFDLMRTEALLGMLCLEYNDIRGCYAHQHRYLAMCSEMGFHDEKRWPPNLSEIDIQERRRLFWQQYHFDIYLATIFESPIRHRSETQCYVLYPAEVFDDEDISASEVTIRPPEEYVSFIRGWNFVTDLYRILERVNERTRTRQLKDGHPGGPVSQLFARTSSPNDSPSAKDVLALAQELYDKLPPMFKQANPISGNLREDRYGYQSANIVITMTTVEIVLAGCEEQNVSKLCAMAGELLDQLSTIPTAYIQSTSSAMIHHLAGVGHVLGRVVNAPLSQWRYIQIRSTLLAMADLVSSLETAIRSTVGIAPRLRDHVKRIDCYMADAARTGKDEHILHSALPPDSSSNTSLNHIQGHGQDTACEKGSNLPASSKPPLDPAMPPQSSDRSISTVDVMDWPFDFGQGPVFNFLGFD</sequence>
<dbReference type="HOGENOM" id="CLU_016203_1_0_1"/>
<feature type="compositionally biased region" description="Polar residues" evidence="2">
    <location>
        <begin position="496"/>
        <end position="505"/>
    </location>
</feature>
<dbReference type="GeneID" id="27725822"/>
<gene>
    <name evidence="5" type="ORF">SAPIO_CDS6750</name>
</gene>
<dbReference type="Pfam" id="PF04082">
    <property type="entry name" value="Fungal_trans"/>
    <property type="match status" value="1"/>
</dbReference>
<dbReference type="OrthoDB" id="2123952at2759"/>
<evidence type="ECO:0000259" key="4">
    <source>
        <dbReference type="Pfam" id="PF04082"/>
    </source>
</evidence>
<dbReference type="PANTHER" id="PTHR46910">
    <property type="entry name" value="TRANSCRIPTION FACTOR PDR1"/>
    <property type="match status" value="1"/>
</dbReference>
<dbReference type="KEGG" id="sapo:SAPIO_CDS6750"/>
<comment type="caution">
    <text evidence="5">The sequence shown here is derived from an EMBL/GenBank/DDBJ whole genome shotgun (WGS) entry which is preliminary data.</text>
</comment>
<dbReference type="AlphaFoldDB" id="A0A084G362"/>
<dbReference type="GO" id="GO:0008270">
    <property type="term" value="F:zinc ion binding"/>
    <property type="evidence" value="ECO:0007669"/>
    <property type="project" value="InterPro"/>
</dbReference>
<feature type="chain" id="PRO_5001775281" description="Xylanolytic transcriptional activator regulatory domain-containing protein" evidence="3">
    <location>
        <begin position="29"/>
        <end position="566"/>
    </location>
</feature>
<dbReference type="InterPro" id="IPR007219">
    <property type="entry name" value="XnlR_reg_dom"/>
</dbReference>
<accession>A0A084G362</accession>
<dbReference type="GO" id="GO:0003700">
    <property type="term" value="F:DNA-binding transcription factor activity"/>
    <property type="evidence" value="ECO:0007669"/>
    <property type="project" value="InterPro"/>
</dbReference>
<dbReference type="GO" id="GO:0003677">
    <property type="term" value="F:DNA binding"/>
    <property type="evidence" value="ECO:0007669"/>
    <property type="project" value="InterPro"/>
</dbReference>
<feature type="compositionally biased region" description="Polar residues" evidence="2">
    <location>
        <begin position="310"/>
        <end position="320"/>
    </location>
</feature>
<dbReference type="InterPro" id="IPR050987">
    <property type="entry name" value="AtrR-like"/>
</dbReference>
<evidence type="ECO:0000256" key="1">
    <source>
        <dbReference type="ARBA" id="ARBA00023242"/>
    </source>
</evidence>
<evidence type="ECO:0000313" key="5">
    <source>
        <dbReference type="EMBL" id="KEZ41774.1"/>
    </source>
</evidence>
<reference evidence="5 6" key="1">
    <citation type="journal article" date="2014" name="Genome Announc.">
        <title>Draft genome sequence of the pathogenic fungus Scedosporium apiospermum.</title>
        <authorList>
            <person name="Vandeputte P."/>
            <person name="Ghamrawi S."/>
            <person name="Rechenmann M."/>
            <person name="Iltis A."/>
            <person name="Giraud S."/>
            <person name="Fleury M."/>
            <person name="Thornton C."/>
            <person name="Delhaes L."/>
            <person name="Meyer W."/>
            <person name="Papon N."/>
            <person name="Bouchara J.P."/>
        </authorList>
    </citation>
    <scope>NUCLEOTIDE SEQUENCE [LARGE SCALE GENOMIC DNA]</scope>
    <source>
        <strain evidence="5 6">IHEM 14462</strain>
    </source>
</reference>
<dbReference type="EMBL" id="JOWA01000107">
    <property type="protein sequence ID" value="KEZ41774.1"/>
    <property type="molecule type" value="Genomic_DNA"/>
</dbReference>
<dbReference type="VEuPathDB" id="FungiDB:SAPIO_CDS6750"/>
<dbReference type="CDD" id="cd12148">
    <property type="entry name" value="fungal_TF_MHR"/>
    <property type="match status" value="1"/>
</dbReference>
<feature type="region of interest" description="Disordered" evidence="2">
    <location>
        <begin position="294"/>
        <end position="320"/>
    </location>
</feature>
<keyword evidence="1" id="KW-0539">Nucleus</keyword>
<organism evidence="5 6">
    <name type="scientific">Pseudallescheria apiosperma</name>
    <name type="common">Scedosporium apiospermum</name>
    <dbReference type="NCBI Taxonomy" id="563466"/>
    <lineage>
        <taxon>Eukaryota</taxon>
        <taxon>Fungi</taxon>
        <taxon>Dikarya</taxon>
        <taxon>Ascomycota</taxon>
        <taxon>Pezizomycotina</taxon>
        <taxon>Sordariomycetes</taxon>
        <taxon>Hypocreomycetidae</taxon>
        <taxon>Microascales</taxon>
        <taxon>Microascaceae</taxon>
        <taxon>Scedosporium</taxon>
    </lineage>
</organism>
<feature type="region of interest" description="Disordered" evidence="2">
    <location>
        <begin position="486"/>
        <end position="541"/>
    </location>
</feature>
<keyword evidence="3" id="KW-0732">Signal</keyword>
<dbReference type="Proteomes" id="UP000028545">
    <property type="component" value="Unassembled WGS sequence"/>
</dbReference>
<proteinExistence type="predicted"/>
<dbReference type="PANTHER" id="PTHR46910:SF18">
    <property type="entry name" value="ZN(II)2CYS6 TRANSCRIPTION FACTOR (EUROFUNG)"/>
    <property type="match status" value="1"/>
</dbReference>
<keyword evidence="6" id="KW-1185">Reference proteome</keyword>
<evidence type="ECO:0000313" key="6">
    <source>
        <dbReference type="Proteomes" id="UP000028545"/>
    </source>
</evidence>
<dbReference type="GO" id="GO:0006351">
    <property type="term" value="P:DNA-templated transcription"/>
    <property type="evidence" value="ECO:0007669"/>
    <property type="project" value="InterPro"/>
</dbReference>
<feature type="domain" description="Xylanolytic transcriptional activator regulatory" evidence="4">
    <location>
        <begin position="66"/>
        <end position="322"/>
    </location>
</feature>
<feature type="signal peptide" evidence="3">
    <location>
        <begin position="1"/>
        <end position="28"/>
    </location>
</feature>
<dbReference type="OMA" id="MQKYSGL"/>
<protein>
    <recommendedName>
        <fullName evidence="4">Xylanolytic transcriptional activator regulatory domain-containing protein</fullName>
    </recommendedName>
</protein>